<dbReference type="CDD" id="cd06135">
    <property type="entry name" value="Orn"/>
    <property type="match status" value="1"/>
</dbReference>
<dbReference type="FunFam" id="3.30.420.10:FF:000003">
    <property type="entry name" value="Oligoribonuclease"/>
    <property type="match status" value="1"/>
</dbReference>
<dbReference type="SUPFAM" id="SSF53098">
    <property type="entry name" value="Ribonuclease H-like"/>
    <property type="match status" value="1"/>
</dbReference>
<evidence type="ECO:0000256" key="4">
    <source>
        <dbReference type="ARBA" id="ARBA00022839"/>
    </source>
</evidence>
<comment type="function">
    <text evidence="5">3'-to-5' exoribonuclease specific for small oligoribonucleotides.</text>
</comment>
<evidence type="ECO:0000256" key="3">
    <source>
        <dbReference type="ARBA" id="ARBA00022801"/>
    </source>
</evidence>
<dbReference type="GO" id="GO:0000175">
    <property type="term" value="F:3'-5'-RNA exonuclease activity"/>
    <property type="evidence" value="ECO:0007669"/>
    <property type="project" value="InterPro"/>
</dbReference>
<dbReference type="STRING" id="52770.BSZ40_03945"/>
<dbReference type="InterPro" id="IPR022894">
    <property type="entry name" value="Oligoribonuclease"/>
</dbReference>
<evidence type="ECO:0000256" key="6">
    <source>
        <dbReference type="ARBA" id="ARBA00070964"/>
    </source>
</evidence>
<sequence length="254" mass="26809">MNLDNEPLVWIDCEMTGLSLRDDALIEIAVVVTDSELVPLAPGLNFAITPPPEALEQMDDFVRNMHTKSGLLEVVASQGRPLAEVEAEVLDYVKRFAPVPRKAILAGNSVHTDKAFLDRDMPTLMEHLHYRIVDVSSVKELARRWYPKAYYAAPKKAGGHLAMADILESIDELAYYRAVLFPLEQPRTGACRRAAAAVAGAAARALAAGGPAAEAAGAGAVAGDQGEQVGADAAGAEAAPATGAATAGTPRRID</sequence>
<dbReference type="PANTHER" id="PTHR11046:SF0">
    <property type="entry name" value="OLIGORIBONUCLEASE, MITOCHONDRIAL"/>
    <property type="match status" value="1"/>
</dbReference>
<dbReference type="OrthoDB" id="9801329at2"/>
<dbReference type="InterPro" id="IPR036397">
    <property type="entry name" value="RNaseH_sf"/>
</dbReference>
<dbReference type="InParanoid" id="A0A1Q5PX82"/>
<dbReference type="NCBIfam" id="NF003765">
    <property type="entry name" value="PRK05359.1"/>
    <property type="match status" value="1"/>
</dbReference>
<dbReference type="GO" id="GO:0003676">
    <property type="term" value="F:nucleic acid binding"/>
    <property type="evidence" value="ECO:0007669"/>
    <property type="project" value="InterPro"/>
</dbReference>
<evidence type="ECO:0000313" key="10">
    <source>
        <dbReference type="Proteomes" id="UP000185612"/>
    </source>
</evidence>
<dbReference type="EMBL" id="MQVS01000003">
    <property type="protein sequence ID" value="OKL52072.1"/>
    <property type="molecule type" value="Genomic_DNA"/>
</dbReference>
<comment type="caution">
    <text evidence="9">The sequence shown here is derived from an EMBL/GenBank/DDBJ whole genome shotgun (WGS) entry which is preliminary data.</text>
</comment>
<evidence type="ECO:0000259" key="8">
    <source>
        <dbReference type="SMART" id="SM00479"/>
    </source>
</evidence>
<keyword evidence="4" id="KW-0269">Exonuclease</keyword>
<dbReference type="AlphaFoldDB" id="A0A1Q5PX82"/>
<organism evidence="9 10">
    <name type="scientific">Buchananella hordeovulneris</name>
    <dbReference type="NCBI Taxonomy" id="52770"/>
    <lineage>
        <taxon>Bacteria</taxon>
        <taxon>Bacillati</taxon>
        <taxon>Actinomycetota</taxon>
        <taxon>Actinomycetes</taxon>
        <taxon>Actinomycetales</taxon>
        <taxon>Actinomycetaceae</taxon>
        <taxon>Buchananella</taxon>
    </lineage>
</organism>
<dbReference type="SMART" id="SM00479">
    <property type="entry name" value="EXOIII"/>
    <property type="match status" value="1"/>
</dbReference>
<dbReference type="Proteomes" id="UP000185612">
    <property type="component" value="Unassembled WGS sequence"/>
</dbReference>
<dbReference type="PANTHER" id="PTHR11046">
    <property type="entry name" value="OLIGORIBONUCLEASE, MITOCHONDRIAL"/>
    <property type="match status" value="1"/>
</dbReference>
<dbReference type="FunCoup" id="A0A1Q5PX82">
    <property type="interactions" value="223"/>
</dbReference>
<evidence type="ECO:0000256" key="2">
    <source>
        <dbReference type="ARBA" id="ARBA00022722"/>
    </source>
</evidence>
<name>A0A1Q5PX82_9ACTO</name>
<proteinExistence type="inferred from homology"/>
<dbReference type="InterPro" id="IPR012337">
    <property type="entry name" value="RNaseH-like_sf"/>
</dbReference>
<evidence type="ECO:0000256" key="5">
    <source>
        <dbReference type="ARBA" id="ARBA00057155"/>
    </source>
</evidence>
<reference evidence="10" key="1">
    <citation type="submission" date="2016-12" db="EMBL/GenBank/DDBJ databases">
        <authorList>
            <person name="Meng X."/>
        </authorList>
    </citation>
    <scope>NUCLEOTIDE SEQUENCE [LARGE SCALE GENOMIC DNA]</scope>
    <source>
        <strain evidence="10">DSM 20732</strain>
    </source>
</reference>
<evidence type="ECO:0000256" key="7">
    <source>
        <dbReference type="SAM" id="MobiDB-lite"/>
    </source>
</evidence>
<feature type="region of interest" description="Disordered" evidence="7">
    <location>
        <begin position="229"/>
        <end position="254"/>
    </location>
</feature>
<keyword evidence="3" id="KW-0378">Hydrolase</keyword>
<evidence type="ECO:0000256" key="1">
    <source>
        <dbReference type="ARBA" id="ARBA00009921"/>
    </source>
</evidence>
<feature type="domain" description="Exonuclease" evidence="8">
    <location>
        <begin position="7"/>
        <end position="182"/>
    </location>
</feature>
<comment type="similarity">
    <text evidence="1">Belongs to the oligoribonuclease family.</text>
</comment>
<protein>
    <recommendedName>
        <fullName evidence="6">Oligoribonuclease</fullName>
    </recommendedName>
</protein>
<accession>A0A1Q5PX82</accession>
<keyword evidence="2" id="KW-0540">Nuclease</keyword>
<gene>
    <name evidence="9" type="ORF">BSZ40_03945</name>
</gene>
<dbReference type="Pfam" id="PF00929">
    <property type="entry name" value="RNase_T"/>
    <property type="match status" value="1"/>
</dbReference>
<keyword evidence="10" id="KW-1185">Reference proteome</keyword>
<evidence type="ECO:0000313" key="9">
    <source>
        <dbReference type="EMBL" id="OKL52072.1"/>
    </source>
</evidence>
<dbReference type="InterPro" id="IPR013520">
    <property type="entry name" value="Ribonucl_H"/>
</dbReference>
<dbReference type="Gene3D" id="3.30.420.10">
    <property type="entry name" value="Ribonuclease H-like superfamily/Ribonuclease H"/>
    <property type="match status" value="1"/>
</dbReference>